<evidence type="ECO:0000256" key="3">
    <source>
        <dbReference type="ARBA" id="ARBA00022989"/>
    </source>
</evidence>
<feature type="transmembrane region" description="Helical" evidence="5">
    <location>
        <begin position="39"/>
        <end position="62"/>
    </location>
</feature>
<keyword evidence="4 5" id="KW-0472">Membrane</keyword>
<sequence length="128" mass="14056">MRSALIHVGRVLLALYFLLPGIGKFVSWDMHVALMESHNMVMVPALLAIAGIAQIGGSICLLFNKQLVICALGFAAMVLLINLNLHDFWNVYEGVDAKHESQNFFKNLGIFAGLLLLAAINMEKTSNE</sequence>
<dbReference type="InterPro" id="IPR032808">
    <property type="entry name" value="DoxX"/>
</dbReference>
<evidence type="ECO:0000256" key="2">
    <source>
        <dbReference type="ARBA" id="ARBA00022692"/>
    </source>
</evidence>
<feature type="transmembrane region" description="Helical" evidence="5">
    <location>
        <begin position="67"/>
        <end position="84"/>
    </location>
</feature>
<reference evidence="6" key="1">
    <citation type="submission" date="2019-02" db="EMBL/GenBank/DDBJ databases">
        <authorList>
            <person name="Li S.-H."/>
        </authorList>
    </citation>
    <scope>NUCLEOTIDE SEQUENCE</scope>
    <source>
        <strain evidence="6">IMCC8485</strain>
    </source>
</reference>
<proteinExistence type="predicted"/>
<dbReference type="Proteomes" id="UP001143307">
    <property type="component" value="Unassembled WGS sequence"/>
</dbReference>
<comment type="caution">
    <text evidence="6">The sequence shown here is derived from an EMBL/GenBank/DDBJ whole genome shotgun (WGS) entry which is preliminary data.</text>
</comment>
<keyword evidence="7" id="KW-1185">Reference proteome</keyword>
<dbReference type="EMBL" id="SHNP01000003">
    <property type="protein sequence ID" value="MCX2973643.1"/>
    <property type="molecule type" value="Genomic_DNA"/>
</dbReference>
<dbReference type="Pfam" id="PF07681">
    <property type="entry name" value="DoxX"/>
    <property type="match status" value="1"/>
</dbReference>
<organism evidence="6 7">
    <name type="scientific">Candidatus Seongchinamella marina</name>
    <dbReference type="NCBI Taxonomy" id="2518990"/>
    <lineage>
        <taxon>Bacteria</taxon>
        <taxon>Pseudomonadati</taxon>
        <taxon>Pseudomonadota</taxon>
        <taxon>Gammaproteobacteria</taxon>
        <taxon>Cellvibrionales</taxon>
        <taxon>Halieaceae</taxon>
        <taxon>Seongchinamella</taxon>
    </lineage>
</organism>
<dbReference type="RefSeq" id="WP_279252531.1">
    <property type="nucleotide sequence ID" value="NZ_SHNP01000003.1"/>
</dbReference>
<keyword evidence="3 5" id="KW-1133">Transmembrane helix</keyword>
<evidence type="ECO:0000256" key="1">
    <source>
        <dbReference type="ARBA" id="ARBA00004141"/>
    </source>
</evidence>
<keyword evidence="2 5" id="KW-0812">Transmembrane</keyword>
<evidence type="ECO:0000313" key="7">
    <source>
        <dbReference type="Proteomes" id="UP001143307"/>
    </source>
</evidence>
<gene>
    <name evidence="6" type="ORF">EYC87_08655</name>
</gene>
<evidence type="ECO:0000256" key="5">
    <source>
        <dbReference type="SAM" id="Phobius"/>
    </source>
</evidence>
<feature type="transmembrane region" description="Helical" evidence="5">
    <location>
        <begin position="104"/>
        <end position="122"/>
    </location>
</feature>
<evidence type="ECO:0000313" key="6">
    <source>
        <dbReference type="EMBL" id="MCX2973643.1"/>
    </source>
</evidence>
<evidence type="ECO:0000256" key="4">
    <source>
        <dbReference type="ARBA" id="ARBA00023136"/>
    </source>
</evidence>
<comment type="subcellular location">
    <subcellularLocation>
        <location evidence="1">Membrane</location>
        <topology evidence="1">Multi-pass membrane protein</topology>
    </subcellularLocation>
</comment>
<protein>
    <submittedName>
        <fullName evidence="6">DoxX family protein</fullName>
    </submittedName>
</protein>
<name>A0ABT3SUI7_9GAMM</name>
<accession>A0ABT3SUI7</accession>